<dbReference type="Proteomes" id="UP000573603">
    <property type="component" value="Unassembled WGS sequence"/>
</dbReference>
<dbReference type="PANTHER" id="PTHR19359">
    <property type="entry name" value="CYTOCHROME B5"/>
    <property type="match status" value="1"/>
</dbReference>
<dbReference type="GO" id="GO:0020037">
    <property type="term" value="F:heme binding"/>
    <property type="evidence" value="ECO:0007669"/>
    <property type="project" value="UniProtKB-UniRule"/>
</dbReference>
<dbReference type="InterPro" id="IPR036400">
    <property type="entry name" value="Cyt_B5-like_heme/steroid_sf"/>
</dbReference>
<evidence type="ECO:0000256" key="4">
    <source>
        <dbReference type="ARBA" id="ARBA00022692"/>
    </source>
</evidence>
<evidence type="ECO:0000256" key="9">
    <source>
        <dbReference type="ARBA" id="ARBA00023004"/>
    </source>
</evidence>
<dbReference type="SUPFAM" id="SSF55856">
    <property type="entry name" value="Cytochrome b5-like heme/steroid binding domain"/>
    <property type="match status" value="1"/>
</dbReference>
<dbReference type="PRINTS" id="PR00363">
    <property type="entry name" value="CYTOCHROMEB5"/>
</dbReference>
<evidence type="ECO:0000256" key="2">
    <source>
        <dbReference type="ARBA" id="ARBA00022448"/>
    </source>
</evidence>
<comment type="similarity">
    <text evidence="12 13">Belongs to the cytochrome b5 family.</text>
</comment>
<keyword evidence="16" id="KW-1185">Reference proteome</keyword>
<dbReference type="SMART" id="SM01117">
    <property type="entry name" value="Cyt-b5"/>
    <property type="match status" value="1"/>
</dbReference>
<keyword evidence="10" id="KW-0472">Membrane</keyword>
<keyword evidence="6" id="KW-0256">Endoplasmic reticulum</keyword>
<evidence type="ECO:0000256" key="8">
    <source>
        <dbReference type="ARBA" id="ARBA00022982"/>
    </source>
</evidence>
<evidence type="ECO:0000256" key="6">
    <source>
        <dbReference type="ARBA" id="ARBA00022824"/>
    </source>
</evidence>
<dbReference type="InterPro" id="IPR018506">
    <property type="entry name" value="Cyt_B5_heme-BS"/>
</dbReference>
<evidence type="ECO:0000256" key="13">
    <source>
        <dbReference type="RuleBase" id="RU362121"/>
    </source>
</evidence>
<keyword evidence="4" id="KW-0812">Transmembrane</keyword>
<dbReference type="GO" id="GO:0005789">
    <property type="term" value="C:endoplasmic reticulum membrane"/>
    <property type="evidence" value="ECO:0007669"/>
    <property type="project" value="UniProtKB-SubCell"/>
</dbReference>
<comment type="caution">
    <text evidence="15">The sequence shown here is derived from an EMBL/GenBank/DDBJ whole genome shotgun (WGS) entry which is preliminary data.</text>
</comment>
<evidence type="ECO:0000313" key="15">
    <source>
        <dbReference type="EMBL" id="KAF5228139.1"/>
    </source>
</evidence>
<organism evidence="15 16">
    <name type="scientific">Fusarium anthophilum</name>
    <dbReference type="NCBI Taxonomy" id="48485"/>
    <lineage>
        <taxon>Eukaryota</taxon>
        <taxon>Fungi</taxon>
        <taxon>Dikarya</taxon>
        <taxon>Ascomycota</taxon>
        <taxon>Pezizomycotina</taxon>
        <taxon>Sordariomycetes</taxon>
        <taxon>Hypocreomycetidae</taxon>
        <taxon>Hypocreales</taxon>
        <taxon>Nectriaceae</taxon>
        <taxon>Fusarium</taxon>
        <taxon>Fusarium fujikuroi species complex</taxon>
    </lineage>
</organism>
<feature type="domain" description="Cytochrome b5 heme-binding" evidence="14">
    <location>
        <begin position="4"/>
        <end position="80"/>
    </location>
</feature>
<dbReference type="Gene3D" id="3.10.120.10">
    <property type="entry name" value="Cytochrome b5-like heme/steroid binding domain"/>
    <property type="match status" value="1"/>
</dbReference>
<proteinExistence type="inferred from homology"/>
<keyword evidence="5 13" id="KW-0479">Metal-binding</keyword>
<comment type="subcellular location">
    <subcellularLocation>
        <location evidence="1">Endoplasmic reticulum membrane</location>
        <topology evidence="1">Single-pass membrane protein</topology>
        <orientation evidence="1">Cytoplasmic side</orientation>
    </subcellularLocation>
    <subcellularLocation>
        <location evidence="11">Microsome membrane</location>
        <topology evidence="11">Single-pass membrane protein</topology>
        <orientation evidence="11">Cytoplasmic side</orientation>
    </subcellularLocation>
</comment>
<dbReference type="PROSITE" id="PS50255">
    <property type="entry name" value="CYTOCHROME_B5_2"/>
    <property type="match status" value="1"/>
</dbReference>
<evidence type="ECO:0000256" key="5">
    <source>
        <dbReference type="ARBA" id="ARBA00022723"/>
    </source>
</evidence>
<evidence type="ECO:0000256" key="7">
    <source>
        <dbReference type="ARBA" id="ARBA00022848"/>
    </source>
</evidence>
<evidence type="ECO:0000256" key="11">
    <source>
        <dbReference type="ARBA" id="ARBA00037877"/>
    </source>
</evidence>
<keyword evidence="7" id="KW-0492">Microsome</keyword>
<dbReference type="PROSITE" id="PS00191">
    <property type="entry name" value="CYTOCHROME_B5_1"/>
    <property type="match status" value="1"/>
</dbReference>
<evidence type="ECO:0000313" key="16">
    <source>
        <dbReference type="Proteomes" id="UP000573603"/>
    </source>
</evidence>
<evidence type="ECO:0000256" key="10">
    <source>
        <dbReference type="ARBA" id="ARBA00023136"/>
    </source>
</evidence>
<keyword evidence="3 13" id="KW-0349">Heme</keyword>
<dbReference type="InterPro" id="IPR001199">
    <property type="entry name" value="Cyt_B5-like_heme/steroid-bd"/>
</dbReference>
<gene>
    <name evidence="15" type="ORF">FANTH_14586</name>
</gene>
<dbReference type="Pfam" id="PF00173">
    <property type="entry name" value="Cyt-b5"/>
    <property type="match status" value="1"/>
</dbReference>
<evidence type="ECO:0000259" key="14">
    <source>
        <dbReference type="PROSITE" id="PS50255"/>
    </source>
</evidence>
<dbReference type="PANTHER" id="PTHR19359:SF150">
    <property type="entry name" value="CYTOCHROME B5"/>
    <property type="match status" value="1"/>
</dbReference>
<evidence type="ECO:0000256" key="12">
    <source>
        <dbReference type="ARBA" id="ARBA00038168"/>
    </source>
</evidence>
<evidence type="ECO:0000256" key="1">
    <source>
        <dbReference type="ARBA" id="ARBA00004131"/>
    </source>
</evidence>
<protein>
    <recommendedName>
        <fullName evidence="14">Cytochrome b5 heme-binding domain-containing protein</fullName>
    </recommendedName>
</protein>
<dbReference type="GO" id="GO:0046872">
    <property type="term" value="F:metal ion binding"/>
    <property type="evidence" value="ECO:0007669"/>
    <property type="project" value="UniProtKB-UniRule"/>
</dbReference>
<reference evidence="15 16" key="1">
    <citation type="journal article" date="2020" name="BMC Genomics">
        <title>Correction to: Identification and distribution of gene clusters required for synthesis of sphingolipid metabolism inhibitors in diverse species of the filamentous fungus Fusarium.</title>
        <authorList>
            <person name="Kim H.S."/>
            <person name="Lohmar J.M."/>
            <person name="Busman M."/>
            <person name="Brown D.W."/>
            <person name="Naumann T.A."/>
            <person name="Divon H.H."/>
            <person name="Lysoe E."/>
            <person name="Uhlig S."/>
            <person name="Proctor R.H."/>
        </authorList>
    </citation>
    <scope>NUCLEOTIDE SEQUENCE [LARGE SCALE GENOMIC DNA]</scope>
    <source>
        <strain evidence="15 16">NRRL 25214</strain>
    </source>
</reference>
<keyword evidence="8" id="KW-0249">Electron transport</keyword>
<dbReference type="EMBL" id="JABEVY010000706">
    <property type="protein sequence ID" value="KAF5228139.1"/>
    <property type="molecule type" value="Genomic_DNA"/>
</dbReference>
<accession>A0A8H5DLL8</accession>
<dbReference type="AlphaFoldDB" id="A0A8H5DLL8"/>
<name>A0A8H5DLL8_9HYPO</name>
<sequence length="93" mass="10234">MGDEDIIPAAEIKRHNSKGDLWLTIHGNVYDVSDFMTEHPGGEDALLSQAELDATDAFEDVGHSRDARALLETFEKGKSDKMQAVSIIHQPAE</sequence>
<keyword evidence="2" id="KW-0813">Transport</keyword>
<dbReference type="InterPro" id="IPR050668">
    <property type="entry name" value="Cytochrome_b5"/>
</dbReference>
<evidence type="ECO:0000256" key="3">
    <source>
        <dbReference type="ARBA" id="ARBA00022617"/>
    </source>
</evidence>
<keyword evidence="9 13" id="KW-0408">Iron</keyword>